<evidence type="ECO:0000313" key="3">
    <source>
        <dbReference type="EMBL" id="PWQ99004.1"/>
    </source>
</evidence>
<comment type="caution">
    <text evidence="3">The sequence shown here is derived from an EMBL/GenBank/DDBJ whole genome shotgun (WGS) entry which is preliminary data.</text>
</comment>
<protein>
    <recommendedName>
        <fullName evidence="2">DUF4124 domain-containing protein</fullName>
    </recommendedName>
</protein>
<feature type="region of interest" description="Disordered" evidence="1">
    <location>
        <begin position="69"/>
        <end position="91"/>
    </location>
</feature>
<evidence type="ECO:0000256" key="1">
    <source>
        <dbReference type="SAM" id="MobiDB-lite"/>
    </source>
</evidence>
<sequence length="153" mass="17245">MVLKMRKIILPLLLVTIGFSQTLSAEIYKWTDKEGKVHYSSTPPKEDPKKAQLIGDKIKANIGKVQPTTTYKSTTDTAKPAKNTKKVNDPYKNDRSAARIKYCTNLKNNITTLQNNKNVNIVIEGKPSALSSTQIDERMNKYQSDLDKNCKDI</sequence>
<evidence type="ECO:0000259" key="2">
    <source>
        <dbReference type="Pfam" id="PF13511"/>
    </source>
</evidence>
<dbReference type="EMBL" id="QGKL01000009">
    <property type="protein sequence ID" value="PWQ99004.1"/>
    <property type="molecule type" value="Genomic_DNA"/>
</dbReference>
<accession>A0A317CK92</accession>
<organism evidence="3 4">
    <name type="scientific">Leucothrix arctica</name>
    <dbReference type="NCBI Taxonomy" id="1481894"/>
    <lineage>
        <taxon>Bacteria</taxon>
        <taxon>Pseudomonadati</taxon>
        <taxon>Pseudomonadota</taxon>
        <taxon>Gammaproteobacteria</taxon>
        <taxon>Thiotrichales</taxon>
        <taxon>Thiotrichaceae</taxon>
        <taxon>Leucothrix</taxon>
    </lineage>
</organism>
<keyword evidence="4" id="KW-1185">Reference proteome</keyword>
<gene>
    <name evidence="3" type="ORF">DKT75_02275</name>
</gene>
<evidence type="ECO:0000313" key="4">
    <source>
        <dbReference type="Proteomes" id="UP000245506"/>
    </source>
</evidence>
<feature type="domain" description="DUF4124" evidence="2">
    <location>
        <begin position="20"/>
        <end position="49"/>
    </location>
</feature>
<dbReference type="InterPro" id="IPR025392">
    <property type="entry name" value="DUF4124"/>
</dbReference>
<dbReference type="Pfam" id="PF13511">
    <property type="entry name" value="DUF4124"/>
    <property type="match status" value="1"/>
</dbReference>
<proteinExistence type="predicted"/>
<name>A0A317CK92_9GAMM</name>
<dbReference type="Proteomes" id="UP000245506">
    <property type="component" value="Unassembled WGS sequence"/>
</dbReference>
<dbReference type="AlphaFoldDB" id="A0A317CK92"/>
<reference evidence="3 4" key="1">
    <citation type="submission" date="2018-05" db="EMBL/GenBank/DDBJ databases">
        <title>Leucothrix arctica sp. nov., isolated from Arctic seawater.</title>
        <authorList>
            <person name="Choi A."/>
            <person name="Baek K."/>
        </authorList>
    </citation>
    <scope>NUCLEOTIDE SEQUENCE [LARGE SCALE GENOMIC DNA]</scope>
    <source>
        <strain evidence="3 4">IMCC9719</strain>
    </source>
</reference>